<comment type="caution">
    <text evidence="3">The sequence shown here is derived from an EMBL/GenBank/DDBJ whole genome shotgun (WGS) entry which is preliminary data.</text>
</comment>
<evidence type="ECO:0000256" key="2">
    <source>
        <dbReference type="SAM" id="Phobius"/>
    </source>
</evidence>
<dbReference type="Proteomes" id="UP000786811">
    <property type="component" value="Unassembled WGS sequence"/>
</dbReference>
<keyword evidence="2" id="KW-0472">Membrane</keyword>
<dbReference type="EMBL" id="CAJNRD030001114">
    <property type="protein sequence ID" value="CAG5073510.1"/>
    <property type="molecule type" value="Genomic_DNA"/>
</dbReference>
<sequence length="489" mass="56202">MLFQTKFKKTCIFYLTVLINNLFFYFSVMASLLSSVTTSEVVLTEVSTDLDQSLALTFNQSYQILPLQYQDLESFLLNCRPDGPVILFHYEHHKSLSDIMLNHLARLVVGREIDMIFQAENVSLSNPLKKLEIPSKNLKQLAGEISVLFKERSDTFYTPGHSDKDHRVGPSGKLIARVNYMRKILVDCGVLKLERRSSLDSQIPLDSEDKLTILKENTAEWTIIEQTWRDTFLLRQQLIKQKAEKGLWEFSEFLCLAASDGASLLIQDFNTKYPDNNIKIKEIWKTLQNALDSFIYSKKLSNEVQDIFEIFKSSKENQHDAIVLMLLPFAIKAPALSTKGSSKPPTKKQKVEEPKSSKSTKTEPQKTFILHVNIAADVDKKIDEERESLLLIKERVQPFMVFVGPLTSLEAFYVVVDKVRYKSESALEALDLTFRIFFACNCDYPKLTQQTWLFIQKLLYRINVPGDKCSMLLNKALTFFEKALNIKID</sequence>
<proteinExistence type="predicted"/>
<dbReference type="OrthoDB" id="7698488at2759"/>
<gene>
    <name evidence="3" type="ORF">HICCMSTLAB_LOCUS453</name>
</gene>
<protein>
    <submittedName>
        <fullName evidence="3">Uncharacterized protein</fullName>
    </submittedName>
</protein>
<keyword evidence="2" id="KW-1133">Transmembrane helix</keyword>
<evidence type="ECO:0000256" key="1">
    <source>
        <dbReference type="SAM" id="MobiDB-lite"/>
    </source>
</evidence>
<feature type="region of interest" description="Disordered" evidence="1">
    <location>
        <begin position="337"/>
        <end position="363"/>
    </location>
</feature>
<keyword evidence="2" id="KW-0812">Transmembrane</keyword>
<dbReference type="AlphaFoldDB" id="A0A8J2H337"/>
<organism evidence="3 4">
    <name type="scientific">Cotesia congregata</name>
    <name type="common">Parasitoid wasp</name>
    <name type="synonym">Apanteles congregatus</name>
    <dbReference type="NCBI Taxonomy" id="51543"/>
    <lineage>
        <taxon>Eukaryota</taxon>
        <taxon>Metazoa</taxon>
        <taxon>Ecdysozoa</taxon>
        <taxon>Arthropoda</taxon>
        <taxon>Hexapoda</taxon>
        <taxon>Insecta</taxon>
        <taxon>Pterygota</taxon>
        <taxon>Neoptera</taxon>
        <taxon>Endopterygota</taxon>
        <taxon>Hymenoptera</taxon>
        <taxon>Apocrita</taxon>
        <taxon>Ichneumonoidea</taxon>
        <taxon>Braconidae</taxon>
        <taxon>Microgastrinae</taxon>
        <taxon>Cotesia</taxon>
    </lineage>
</organism>
<accession>A0A8J2H337</accession>
<feature type="compositionally biased region" description="Basic and acidic residues" evidence="1">
    <location>
        <begin position="349"/>
        <end position="363"/>
    </location>
</feature>
<keyword evidence="4" id="KW-1185">Reference proteome</keyword>
<evidence type="ECO:0000313" key="3">
    <source>
        <dbReference type="EMBL" id="CAG5073510.1"/>
    </source>
</evidence>
<reference evidence="3" key="1">
    <citation type="submission" date="2021-04" db="EMBL/GenBank/DDBJ databases">
        <authorList>
            <person name="Chebbi M.A.C M."/>
        </authorList>
    </citation>
    <scope>NUCLEOTIDE SEQUENCE</scope>
</reference>
<evidence type="ECO:0000313" key="4">
    <source>
        <dbReference type="Proteomes" id="UP000786811"/>
    </source>
</evidence>
<feature type="transmembrane region" description="Helical" evidence="2">
    <location>
        <begin position="12"/>
        <end position="33"/>
    </location>
</feature>
<name>A0A8J2H337_COTCN</name>